<dbReference type="STRING" id="58114.SAMN05216270_12250"/>
<dbReference type="NCBIfam" id="TIGR01766">
    <property type="entry name" value="IS200/IS605 family accessory protein TnpB-like domain"/>
    <property type="match status" value="1"/>
</dbReference>
<keyword evidence="7" id="KW-0233">DNA recombination</keyword>
<organism evidence="11 12">
    <name type="scientific">Glycomyces harbinensis</name>
    <dbReference type="NCBI Taxonomy" id="58114"/>
    <lineage>
        <taxon>Bacteria</taxon>
        <taxon>Bacillati</taxon>
        <taxon>Actinomycetota</taxon>
        <taxon>Actinomycetes</taxon>
        <taxon>Glycomycetales</taxon>
        <taxon>Glycomycetaceae</taxon>
        <taxon>Glycomyces</taxon>
    </lineage>
</organism>
<keyword evidence="12" id="KW-1185">Reference proteome</keyword>
<evidence type="ECO:0000259" key="10">
    <source>
        <dbReference type="Pfam" id="PF12323"/>
    </source>
</evidence>
<feature type="domain" description="Probable transposase IS891/IS1136/IS1341" evidence="8">
    <location>
        <begin position="164"/>
        <end position="274"/>
    </location>
</feature>
<dbReference type="InterPro" id="IPR051399">
    <property type="entry name" value="RNA-guided_DNA_endo/Transpos"/>
</dbReference>
<comment type="similarity">
    <text evidence="1">In the C-terminal section; belongs to the transposase 35 family.</text>
</comment>
<keyword evidence="5" id="KW-0862">Zinc</keyword>
<dbReference type="Pfam" id="PF12323">
    <property type="entry name" value="HTH_OrfB_IS605"/>
    <property type="match status" value="1"/>
</dbReference>
<evidence type="ECO:0000256" key="4">
    <source>
        <dbReference type="ARBA" id="ARBA00022723"/>
    </source>
</evidence>
<dbReference type="Pfam" id="PF01385">
    <property type="entry name" value="OrfB_IS605"/>
    <property type="match status" value="1"/>
</dbReference>
<sequence length="376" mass="43070">MRAYRFRCYPTPEQADNLMRTFGCVRLVYNRALDARTKAWYRRRERVNYAQTSALLTKWKQRKDLAFLNEVSSVPLQQALRHLQSAYAGFWEGRTNYPRFKRKRTAGSATYTRSAFTWRDGGLKLAKHSEFLRLKWSRPLPRASAPSMVTISRDSAGRWFVSLLVEADVPTLPEHTEAVGVDAGLSSLFTLSTGEKITNPRHERRDRERIKHRQRELARKQKGSKNFQKARLQLARAHARIADRRLDTMHKFTTRLVRENQVICIEDLNVRGMMGDHSLARAIADASWATFRRLLEYKCEWYGRELIAIDRFYPSSKVCSACGTVNAAVSLAERTFKCRDNSCGHVEDRDVNAAKNILAAGLAVAACGDGVRPKRS</sequence>
<dbReference type="GO" id="GO:0032196">
    <property type="term" value="P:transposition"/>
    <property type="evidence" value="ECO:0007669"/>
    <property type="project" value="UniProtKB-KW"/>
</dbReference>
<dbReference type="Proteomes" id="UP000198949">
    <property type="component" value="Unassembled WGS sequence"/>
</dbReference>
<feature type="domain" description="Transposase putative helix-turn-helix" evidence="10">
    <location>
        <begin position="2"/>
        <end position="44"/>
    </location>
</feature>
<gene>
    <name evidence="11" type="ORF">SAMN05216270_12250</name>
</gene>
<evidence type="ECO:0000313" key="12">
    <source>
        <dbReference type="Proteomes" id="UP000198949"/>
    </source>
</evidence>
<evidence type="ECO:0000259" key="8">
    <source>
        <dbReference type="Pfam" id="PF01385"/>
    </source>
</evidence>
<feature type="domain" description="Cas12f1-like TNB" evidence="9">
    <location>
        <begin position="288"/>
        <end position="357"/>
    </location>
</feature>
<name>A0A1G7D191_9ACTN</name>
<evidence type="ECO:0000256" key="2">
    <source>
        <dbReference type="ARBA" id="ARBA00011044"/>
    </source>
</evidence>
<dbReference type="GO" id="GO:0006310">
    <property type="term" value="P:DNA recombination"/>
    <property type="evidence" value="ECO:0007669"/>
    <property type="project" value="UniProtKB-KW"/>
</dbReference>
<evidence type="ECO:0000256" key="3">
    <source>
        <dbReference type="ARBA" id="ARBA00022578"/>
    </source>
</evidence>
<dbReference type="PANTHER" id="PTHR30405:SF25">
    <property type="entry name" value="RNA-GUIDED DNA ENDONUCLEASE INSQ-RELATED"/>
    <property type="match status" value="1"/>
</dbReference>
<keyword evidence="4" id="KW-0479">Metal-binding</keyword>
<dbReference type="EMBL" id="FNAD01000022">
    <property type="protein sequence ID" value="SDE45299.1"/>
    <property type="molecule type" value="Genomic_DNA"/>
</dbReference>
<dbReference type="AlphaFoldDB" id="A0A1G7D191"/>
<reference evidence="12" key="1">
    <citation type="submission" date="2016-10" db="EMBL/GenBank/DDBJ databases">
        <authorList>
            <person name="Varghese N."/>
            <person name="Submissions S."/>
        </authorList>
    </citation>
    <scope>NUCLEOTIDE SEQUENCE [LARGE SCALE GENOMIC DNA]</scope>
    <source>
        <strain evidence="12">CGMCC 4.3516</strain>
    </source>
</reference>
<dbReference type="Pfam" id="PF07282">
    <property type="entry name" value="Cas12f1-like_TNB"/>
    <property type="match status" value="1"/>
</dbReference>
<accession>A0A1G7D191</accession>
<evidence type="ECO:0000313" key="11">
    <source>
        <dbReference type="EMBL" id="SDE45299.1"/>
    </source>
</evidence>
<dbReference type="PANTHER" id="PTHR30405">
    <property type="entry name" value="TRANSPOSASE"/>
    <property type="match status" value="1"/>
</dbReference>
<comment type="similarity">
    <text evidence="2">In the N-terminal section; belongs to the transposase 2 family.</text>
</comment>
<keyword evidence="3" id="KW-0815">Transposition</keyword>
<dbReference type="InterPro" id="IPR010095">
    <property type="entry name" value="Cas12f1-like_TNB"/>
</dbReference>
<evidence type="ECO:0000256" key="5">
    <source>
        <dbReference type="ARBA" id="ARBA00022833"/>
    </source>
</evidence>
<dbReference type="GO" id="GO:0003677">
    <property type="term" value="F:DNA binding"/>
    <property type="evidence" value="ECO:0007669"/>
    <property type="project" value="UniProtKB-KW"/>
</dbReference>
<dbReference type="InterPro" id="IPR001959">
    <property type="entry name" value="Transposase"/>
</dbReference>
<evidence type="ECO:0000256" key="7">
    <source>
        <dbReference type="ARBA" id="ARBA00023172"/>
    </source>
</evidence>
<dbReference type="GO" id="GO:0046872">
    <property type="term" value="F:metal ion binding"/>
    <property type="evidence" value="ECO:0007669"/>
    <property type="project" value="UniProtKB-KW"/>
</dbReference>
<protein>
    <submittedName>
        <fullName evidence="11">Putative transposase</fullName>
    </submittedName>
</protein>
<dbReference type="NCBIfam" id="NF040570">
    <property type="entry name" value="guided_TnpB"/>
    <property type="match status" value="1"/>
</dbReference>
<evidence type="ECO:0000259" key="9">
    <source>
        <dbReference type="Pfam" id="PF07282"/>
    </source>
</evidence>
<evidence type="ECO:0000256" key="1">
    <source>
        <dbReference type="ARBA" id="ARBA00008761"/>
    </source>
</evidence>
<keyword evidence="6" id="KW-0238">DNA-binding</keyword>
<proteinExistence type="inferred from homology"/>
<dbReference type="InterPro" id="IPR021027">
    <property type="entry name" value="Transposase_put_HTH"/>
</dbReference>
<evidence type="ECO:0000256" key="6">
    <source>
        <dbReference type="ARBA" id="ARBA00023125"/>
    </source>
</evidence>